<evidence type="ECO:0000256" key="2">
    <source>
        <dbReference type="ARBA" id="ARBA00022729"/>
    </source>
</evidence>
<comment type="similarity">
    <text evidence="1 7">Belongs to the phospholipase B-like family.</text>
</comment>
<evidence type="ECO:0000313" key="9">
    <source>
        <dbReference type="EMBL" id="GLI63793.1"/>
    </source>
</evidence>
<comment type="function">
    <text evidence="7">Putative phospholipase.</text>
</comment>
<dbReference type="Pfam" id="PF04916">
    <property type="entry name" value="Phospholip_B"/>
    <property type="match status" value="2"/>
</dbReference>
<keyword evidence="3 7" id="KW-0378">Hydrolase</keyword>
<protein>
    <recommendedName>
        <fullName evidence="7">Phospholipase B-like</fullName>
        <ecNumber evidence="7">3.1.1.-</ecNumber>
    </recommendedName>
</protein>
<organism evidence="9 10">
    <name type="scientific">Volvox africanus</name>
    <dbReference type="NCBI Taxonomy" id="51714"/>
    <lineage>
        <taxon>Eukaryota</taxon>
        <taxon>Viridiplantae</taxon>
        <taxon>Chlorophyta</taxon>
        <taxon>core chlorophytes</taxon>
        <taxon>Chlorophyceae</taxon>
        <taxon>CS clade</taxon>
        <taxon>Chlamydomonadales</taxon>
        <taxon>Volvocaceae</taxon>
        <taxon>Volvox</taxon>
    </lineage>
</organism>
<dbReference type="InterPro" id="IPR007000">
    <property type="entry name" value="PLipase_B-like"/>
</dbReference>
<keyword evidence="10" id="KW-1185">Reference proteome</keyword>
<keyword evidence="6" id="KW-0325">Glycoprotein</keyword>
<evidence type="ECO:0000256" key="8">
    <source>
        <dbReference type="SAM" id="MobiDB-lite"/>
    </source>
</evidence>
<feature type="compositionally biased region" description="Polar residues" evidence="8">
    <location>
        <begin position="340"/>
        <end position="349"/>
    </location>
</feature>
<evidence type="ECO:0000256" key="3">
    <source>
        <dbReference type="ARBA" id="ARBA00022801"/>
    </source>
</evidence>
<feature type="region of interest" description="Disordered" evidence="8">
    <location>
        <begin position="276"/>
        <end position="349"/>
    </location>
</feature>
<dbReference type="Proteomes" id="UP001165090">
    <property type="component" value="Unassembled WGS sequence"/>
</dbReference>
<evidence type="ECO:0000256" key="1">
    <source>
        <dbReference type="ARBA" id="ARBA00007835"/>
    </source>
</evidence>
<evidence type="ECO:0000256" key="5">
    <source>
        <dbReference type="ARBA" id="ARBA00023098"/>
    </source>
</evidence>
<dbReference type="EC" id="3.1.1.-" evidence="7"/>
<dbReference type="PANTHER" id="PTHR12370:SF3">
    <property type="entry name" value="PHOSPHOLIPASE B-LIKE 2-RELATED"/>
    <property type="match status" value="1"/>
</dbReference>
<evidence type="ECO:0000256" key="6">
    <source>
        <dbReference type="ARBA" id="ARBA00023180"/>
    </source>
</evidence>
<name>A0ABQ5S2X2_9CHLO</name>
<feature type="signal peptide" evidence="7">
    <location>
        <begin position="1"/>
        <end position="27"/>
    </location>
</feature>
<evidence type="ECO:0000256" key="7">
    <source>
        <dbReference type="RuleBase" id="RU364138"/>
    </source>
</evidence>
<feature type="compositionally biased region" description="Basic residues" evidence="8">
    <location>
        <begin position="294"/>
        <end position="305"/>
    </location>
</feature>
<comment type="caution">
    <text evidence="9">The sequence shown here is derived from an EMBL/GenBank/DDBJ whole genome shotgun (WGS) entry which is preliminary data.</text>
</comment>
<gene>
    <name evidence="9" type="ORF">VaNZ11_006878</name>
</gene>
<keyword evidence="2 7" id="KW-0732">Signal</keyword>
<keyword evidence="5 7" id="KW-0443">Lipid metabolism</keyword>
<accession>A0ABQ5S2X2</accession>
<reference evidence="9 10" key="1">
    <citation type="journal article" date="2023" name="IScience">
        <title>Expanded male sex-determining region conserved during the evolution of homothallism in the green alga Volvox.</title>
        <authorList>
            <person name="Yamamoto K."/>
            <person name="Matsuzaki R."/>
            <person name="Mahakham W."/>
            <person name="Heman W."/>
            <person name="Sekimoto H."/>
            <person name="Kawachi M."/>
            <person name="Minakuchi Y."/>
            <person name="Toyoda A."/>
            <person name="Nozaki H."/>
        </authorList>
    </citation>
    <scope>NUCLEOTIDE SEQUENCE [LARGE SCALE GENOMIC DNA]</scope>
    <source>
        <strain evidence="9 10">NIES-4468</strain>
    </source>
</reference>
<proteinExistence type="inferred from homology"/>
<dbReference type="PANTHER" id="PTHR12370">
    <property type="entry name" value="PHOSPHOLIPASE B-RELATED"/>
    <property type="match status" value="1"/>
</dbReference>
<keyword evidence="4 7" id="KW-0442">Lipid degradation</keyword>
<dbReference type="EMBL" id="BSDZ01000016">
    <property type="protein sequence ID" value="GLI63793.1"/>
    <property type="molecule type" value="Genomic_DNA"/>
</dbReference>
<sequence length="763" mass="84282">MLLGAQSWARALVLAWVALTIFRTAEAAGWGRLGSLTSLVKPPLRQAPKLLEGYVKYDERNGVFSFVRGLQGLPRDDSPAHGSFSDALRHKSNFGQLRITTNPAFPDDVQMQAAGFVEGYLTAERIFDYAYNMKSWLASQTNDTFKVGDWLFEQDRWARQQVKDFINGEGDAATGAPSPSYWRAVGLLISQMDGLMAGYSARLSEMGPEAPLERLTKWDFLVLNSLGDMEDVLAIIFPNTDDGSDTSDYDDIDNNISNNSGQAGQTVESAINPNSVTRVTSGTTSETESATTVKKMKAGKSKARFTRTPNPERDSSFFFRPEEPEEEEEDAAKPAATSAVDASQVQQPQEEQRLRRFARAMVADEKEQQLEVVSKVHKTTLQENEAEEDPGLPIAAPRGSWEGLTPGQVRARIAMRGRCTALIKVTPGLDDLLMGHVTWWSYASMLRIYKHYNLRLNQLTGLGGQPANTRISFSSYPGQISSADDWYLLGSGLVVTETSLDTFDHNRFNASYGCTTASLLSWQRVLAANLLAVDGPGWGELAAAYNGGTYNNQYMIVNLNLFSPGSELQPGLLTVTEIIPGLVVSADATSDLLLGHFPSYNVPYFPEVYQAAGYRRHAEAMAARGQEFAEAARGISYQLAPRAKIFRRDAASAADLNSFRRLLRSNGWDRRPDTSDPLSASSPWDALCARGDLDPESPALYGCYDGKVTNYRRALELSADAINGPTTENGQQPFRWDVHGHIPSTKYRGMLEVYETEWEEQRP</sequence>
<dbReference type="Gene3D" id="3.60.60.30">
    <property type="match status" value="1"/>
</dbReference>
<feature type="chain" id="PRO_5045013534" description="Phospholipase B-like" evidence="7">
    <location>
        <begin position="28"/>
        <end position="763"/>
    </location>
</feature>
<evidence type="ECO:0000256" key="4">
    <source>
        <dbReference type="ARBA" id="ARBA00022963"/>
    </source>
</evidence>
<evidence type="ECO:0000313" key="10">
    <source>
        <dbReference type="Proteomes" id="UP001165090"/>
    </source>
</evidence>
<feature type="compositionally biased region" description="Low complexity" evidence="8">
    <location>
        <begin position="276"/>
        <end position="293"/>
    </location>
</feature>